<evidence type="ECO:0000256" key="5">
    <source>
        <dbReference type="ARBA" id="ARBA00021247"/>
    </source>
</evidence>
<evidence type="ECO:0000256" key="2">
    <source>
        <dbReference type="ARBA" id="ARBA00008985"/>
    </source>
</evidence>
<dbReference type="PANTHER" id="PTHR13035">
    <property type="entry name" value="PROTEIN N-TERMINAL GLUTAMINE AMIDOHYDROLASE"/>
    <property type="match status" value="1"/>
</dbReference>
<evidence type="ECO:0000313" key="12">
    <source>
        <dbReference type="Proteomes" id="UP001196413"/>
    </source>
</evidence>
<comment type="caution">
    <text evidence="11">The sequence shown here is derived from an EMBL/GenBank/DDBJ whole genome shotgun (WGS) entry which is preliminary data.</text>
</comment>
<dbReference type="GO" id="GO:0005634">
    <property type="term" value="C:nucleus"/>
    <property type="evidence" value="ECO:0007669"/>
    <property type="project" value="TreeGrafter"/>
</dbReference>
<dbReference type="Proteomes" id="UP001196413">
    <property type="component" value="Unassembled WGS sequence"/>
</dbReference>
<dbReference type="EC" id="3.5.1.122" evidence="4 9"/>
<evidence type="ECO:0000256" key="3">
    <source>
        <dbReference type="ARBA" id="ARBA00011245"/>
    </source>
</evidence>
<keyword evidence="6 9" id="KW-0378">Hydrolase</keyword>
<dbReference type="Gene3D" id="3.10.620.10">
    <property type="entry name" value="Protein N-terminal glutamine amidohydrolase, alpha beta roll"/>
    <property type="match status" value="1"/>
</dbReference>
<evidence type="ECO:0000259" key="10">
    <source>
        <dbReference type="Pfam" id="PF09764"/>
    </source>
</evidence>
<comment type="subunit">
    <text evidence="3 9">Monomer.</text>
</comment>
<organism evidence="11 12">
    <name type="scientific">Parelaphostrongylus tenuis</name>
    <name type="common">Meningeal worm</name>
    <dbReference type="NCBI Taxonomy" id="148309"/>
    <lineage>
        <taxon>Eukaryota</taxon>
        <taxon>Metazoa</taxon>
        <taxon>Ecdysozoa</taxon>
        <taxon>Nematoda</taxon>
        <taxon>Chromadorea</taxon>
        <taxon>Rhabditida</taxon>
        <taxon>Rhabditina</taxon>
        <taxon>Rhabditomorpha</taxon>
        <taxon>Strongyloidea</taxon>
        <taxon>Metastrongylidae</taxon>
        <taxon>Parelaphostrongylus</taxon>
    </lineage>
</organism>
<dbReference type="GO" id="GO:0070773">
    <property type="term" value="F:protein-N-terminal glutamine amidohydrolase activity"/>
    <property type="evidence" value="ECO:0007669"/>
    <property type="project" value="UniProtKB-UniRule"/>
</dbReference>
<comment type="function">
    <text evidence="1 9">Mediates the side-chain deamidation of N-terminal glutamine residues to glutamate, an important step in N-end rule pathway of protein degradation. Conversion of the resulting N-terminal glutamine to glutamate renders the protein susceptible to arginylation, polyubiquitination and degradation as specified by the N-end rule. Does not act on substrates with internal or C-terminal glutamine and does not act on non-glutamine residues in any position.</text>
</comment>
<dbReference type="GO" id="GO:0005829">
    <property type="term" value="C:cytosol"/>
    <property type="evidence" value="ECO:0007669"/>
    <property type="project" value="TreeGrafter"/>
</dbReference>
<comment type="catalytic activity">
    <reaction evidence="8 9">
        <text>N-terminal L-glutaminyl-[protein] + H2O = N-terminal L-glutamyl-[protein] + NH4(+)</text>
        <dbReference type="Rhea" id="RHEA:50680"/>
        <dbReference type="Rhea" id="RHEA-COMP:12668"/>
        <dbReference type="Rhea" id="RHEA-COMP:12777"/>
        <dbReference type="ChEBI" id="CHEBI:15377"/>
        <dbReference type="ChEBI" id="CHEBI:28938"/>
        <dbReference type="ChEBI" id="CHEBI:64721"/>
        <dbReference type="ChEBI" id="CHEBI:64722"/>
        <dbReference type="EC" id="3.5.1.122"/>
    </reaction>
</comment>
<proteinExistence type="inferred from homology"/>
<evidence type="ECO:0000256" key="1">
    <source>
        <dbReference type="ARBA" id="ARBA00003923"/>
    </source>
</evidence>
<dbReference type="InterPro" id="IPR037132">
    <property type="entry name" value="N_Gln_amidohydro_ab_roll_sf"/>
</dbReference>
<dbReference type="Pfam" id="PF09764">
    <property type="entry name" value="Nt_Gln_amidase"/>
    <property type="match status" value="1"/>
</dbReference>
<name>A0AAD5MDV7_PARTN</name>
<evidence type="ECO:0000256" key="4">
    <source>
        <dbReference type="ARBA" id="ARBA00012718"/>
    </source>
</evidence>
<dbReference type="InterPro" id="IPR039733">
    <property type="entry name" value="NTAQ1"/>
</dbReference>
<accession>A0AAD5MDV7</accession>
<dbReference type="EMBL" id="JAHQIW010000291">
    <property type="protein sequence ID" value="KAJ1347196.1"/>
    <property type="molecule type" value="Genomic_DNA"/>
</dbReference>
<evidence type="ECO:0000256" key="9">
    <source>
        <dbReference type="RuleBase" id="RU367082"/>
    </source>
</evidence>
<keyword evidence="12" id="KW-1185">Reference proteome</keyword>
<evidence type="ECO:0000313" key="11">
    <source>
        <dbReference type="EMBL" id="KAJ1347196.1"/>
    </source>
</evidence>
<dbReference type="GO" id="GO:0008418">
    <property type="term" value="F:protein-N-terminal asparagine amidohydrolase activity"/>
    <property type="evidence" value="ECO:0007669"/>
    <property type="project" value="UniProtKB-UniRule"/>
</dbReference>
<comment type="similarity">
    <text evidence="2 9">Belongs to the NTAQ1 family.</text>
</comment>
<feature type="domain" description="Protein N-terminal glutamine amidohydrolase alpha beta roll" evidence="10">
    <location>
        <begin position="13"/>
        <end position="186"/>
    </location>
</feature>
<gene>
    <name evidence="11" type="primary">WDYHV1</name>
    <name evidence="11" type="ORF">KIN20_002198</name>
</gene>
<evidence type="ECO:0000256" key="8">
    <source>
        <dbReference type="ARBA" id="ARBA00048768"/>
    </source>
</evidence>
<evidence type="ECO:0000256" key="7">
    <source>
        <dbReference type="ARBA" id="ARBA00029677"/>
    </source>
</evidence>
<evidence type="ECO:0000256" key="6">
    <source>
        <dbReference type="ARBA" id="ARBA00022801"/>
    </source>
</evidence>
<reference evidence="11" key="1">
    <citation type="submission" date="2021-06" db="EMBL/GenBank/DDBJ databases">
        <title>Parelaphostrongylus tenuis whole genome reference sequence.</title>
        <authorList>
            <person name="Garwood T.J."/>
            <person name="Larsen P.A."/>
            <person name="Fountain-Jones N.M."/>
            <person name="Garbe J.R."/>
            <person name="Macchietto M.G."/>
            <person name="Kania S.A."/>
            <person name="Gerhold R.W."/>
            <person name="Richards J.E."/>
            <person name="Wolf T.M."/>
        </authorList>
    </citation>
    <scope>NUCLEOTIDE SEQUENCE</scope>
    <source>
        <strain evidence="11">MNPRO001-30</strain>
        <tissue evidence="11">Meninges</tissue>
    </source>
</reference>
<protein>
    <recommendedName>
        <fullName evidence="5 9">Protein N-terminal glutamine amidohydrolase</fullName>
        <ecNumber evidence="4 9">3.5.1.122</ecNumber>
    </recommendedName>
    <alternativeName>
        <fullName evidence="7 9">Protein NH2-terminal glutamine deamidase</fullName>
    </alternativeName>
</protein>
<dbReference type="PANTHER" id="PTHR13035:SF0">
    <property type="entry name" value="PROTEIN N-TERMINAL GLUTAMINE AMIDOHYDROLASE"/>
    <property type="match status" value="1"/>
</dbReference>
<dbReference type="AlphaFoldDB" id="A0AAD5MDV7"/>
<dbReference type="InterPro" id="IPR023128">
    <property type="entry name" value="Prot_N_Gln_amidohydro_ab_roll"/>
</dbReference>
<sequence length="192" mass="22522">MISEIGSREDCDYTKYYCEENVYRLCERIPVDKRQQFLVVFISNPSKCVPLFAQRASTERPFVMWDYHVILLQQIECGVTLIWDLDTLLSFPCSFDEYWNGTLRPPGWNIPENYSRYFRVIPCAHYITHFSSDRSHMKGEDGSWLAPPPVWAPIYRDGLNNIQEFISMDPNVLPQISTVMNEDDMFGKYSCC</sequence>